<name>A0A9W4E430_9ACTN</name>
<feature type="compositionally biased region" description="Basic residues" evidence="1">
    <location>
        <begin position="62"/>
        <end position="77"/>
    </location>
</feature>
<reference evidence="2" key="1">
    <citation type="submission" date="2021-06" db="EMBL/GenBank/DDBJ databases">
        <authorList>
            <person name="Arsene-Ploetze F."/>
        </authorList>
    </citation>
    <scope>NUCLEOTIDE SEQUENCE</scope>
    <source>
        <strain evidence="2">SBRY1</strain>
    </source>
</reference>
<feature type="region of interest" description="Disordered" evidence="1">
    <location>
        <begin position="1"/>
        <end position="208"/>
    </location>
</feature>
<dbReference type="GO" id="GO:0004497">
    <property type="term" value="F:monooxygenase activity"/>
    <property type="evidence" value="ECO:0007669"/>
    <property type="project" value="UniProtKB-KW"/>
</dbReference>
<evidence type="ECO:0000313" key="2">
    <source>
        <dbReference type="EMBL" id="CAG7628392.1"/>
    </source>
</evidence>
<keyword evidence="3" id="KW-1185">Reference proteome</keyword>
<feature type="compositionally biased region" description="Basic and acidic residues" evidence="1">
    <location>
        <begin position="323"/>
        <end position="335"/>
    </location>
</feature>
<accession>A0A9W4E430</accession>
<dbReference type="AlphaFoldDB" id="A0A9W4E430"/>
<keyword evidence="2" id="KW-0560">Oxidoreductase</keyword>
<feature type="compositionally biased region" description="Basic and acidic residues" evidence="1">
    <location>
        <begin position="1"/>
        <end position="13"/>
    </location>
</feature>
<evidence type="ECO:0000256" key="1">
    <source>
        <dbReference type="SAM" id="MobiDB-lite"/>
    </source>
</evidence>
<gene>
    <name evidence="2" type="ORF">SBRY_20464</name>
</gene>
<feature type="compositionally biased region" description="Basic residues" evidence="1">
    <location>
        <begin position="15"/>
        <end position="28"/>
    </location>
</feature>
<feature type="compositionally biased region" description="Basic and acidic residues" evidence="1">
    <location>
        <begin position="107"/>
        <end position="131"/>
    </location>
</feature>
<feature type="compositionally biased region" description="Basic and acidic residues" evidence="1">
    <location>
        <begin position="44"/>
        <end position="61"/>
    </location>
</feature>
<feature type="compositionally biased region" description="Basic residues" evidence="1">
    <location>
        <begin position="153"/>
        <end position="164"/>
    </location>
</feature>
<feature type="compositionally biased region" description="Basic and acidic residues" evidence="1">
    <location>
        <begin position="268"/>
        <end position="283"/>
    </location>
</feature>
<sequence length="427" mass="48537">MGGSVEPHHEPPRPARIRRRHGGRRPRPVGRGSGPRAVGRRRRPDAGDDRLGGRTDRDRRLRGSRRVHRDVRQHRHELRAGESVAVGERRHGSVRRQPDHGLPGRRRPVEADRPDLQQQDRRLRGEDDRDLLGGARHHADRPPADRPADGHPAPRRHQRGHRPRHTDLVPGPGRGTDGRRRPRRHDQGHAARALLRQGADGRLPGRRPDRVRCQAHQLHPVEVHQPLLRALHRQVHVGAGAQEREVDHRPGGGQPGRGLLRPGLLPLRPERGPRREQLDDHPGPGRLARRRPRGPRTPRRLRHRQRAARHAGLRRQRVVRQLDVAERHPRLRPDPHPVPVGHRHPHRRPDPDLHRCGPRAGRPARRDRLGAHRVHRRPRGRRPRPGRRRHLPVRPDAPPQPLTWAGGGASARSAAPGGEGPFRSAGR</sequence>
<proteinExistence type="predicted"/>
<protein>
    <submittedName>
        <fullName evidence="2">Cytochrome P450 monooxygenase</fullName>
    </submittedName>
</protein>
<feature type="region of interest" description="Disordered" evidence="1">
    <location>
        <begin position="241"/>
        <end position="427"/>
    </location>
</feature>
<feature type="compositionally biased region" description="Basic residues" evidence="1">
    <location>
        <begin position="371"/>
        <end position="392"/>
    </location>
</feature>
<evidence type="ECO:0000313" key="3">
    <source>
        <dbReference type="Proteomes" id="UP001153328"/>
    </source>
</evidence>
<feature type="compositionally biased region" description="Basic and acidic residues" evidence="1">
    <location>
        <begin position="87"/>
        <end position="99"/>
    </location>
</feature>
<organism evidence="2 3">
    <name type="scientific">Actinacidiphila bryophytorum</name>
    <dbReference type="NCBI Taxonomy" id="1436133"/>
    <lineage>
        <taxon>Bacteria</taxon>
        <taxon>Bacillati</taxon>
        <taxon>Actinomycetota</taxon>
        <taxon>Actinomycetes</taxon>
        <taxon>Kitasatosporales</taxon>
        <taxon>Streptomycetaceae</taxon>
        <taxon>Actinacidiphila</taxon>
    </lineage>
</organism>
<feature type="compositionally biased region" description="Basic residues" evidence="1">
    <location>
        <begin position="287"/>
        <end position="318"/>
    </location>
</feature>
<keyword evidence="2" id="KW-0503">Monooxygenase</keyword>
<feature type="compositionally biased region" description="Low complexity" evidence="1">
    <location>
        <begin position="257"/>
        <end position="267"/>
    </location>
</feature>
<comment type="caution">
    <text evidence="2">The sequence shown here is derived from an EMBL/GenBank/DDBJ whole genome shotgun (WGS) entry which is preliminary data.</text>
</comment>
<dbReference type="Proteomes" id="UP001153328">
    <property type="component" value="Unassembled WGS sequence"/>
</dbReference>
<feature type="compositionally biased region" description="Basic and acidic residues" evidence="1">
    <location>
        <begin position="140"/>
        <end position="149"/>
    </location>
</feature>
<dbReference type="EMBL" id="CAJVAX010000012">
    <property type="protein sequence ID" value="CAG7628392.1"/>
    <property type="molecule type" value="Genomic_DNA"/>
</dbReference>